<evidence type="ECO:0000256" key="3">
    <source>
        <dbReference type="ARBA" id="ARBA00022679"/>
    </source>
</evidence>
<dbReference type="Gene3D" id="1.10.510.10">
    <property type="entry name" value="Transferase(Phosphotransferase) domain 1"/>
    <property type="match status" value="2"/>
</dbReference>
<keyword evidence="2" id="KW-0723">Serine/threonine-protein kinase</keyword>
<dbReference type="InterPro" id="IPR011009">
    <property type="entry name" value="Kinase-like_dom_sf"/>
</dbReference>
<keyword evidence="4" id="KW-0547">Nucleotide-binding</keyword>
<dbReference type="AlphaFoldDB" id="A0A5J4WBM5"/>
<evidence type="ECO:0000256" key="4">
    <source>
        <dbReference type="ARBA" id="ARBA00022741"/>
    </source>
</evidence>
<evidence type="ECO:0000256" key="5">
    <source>
        <dbReference type="ARBA" id="ARBA00022777"/>
    </source>
</evidence>
<dbReference type="InterPro" id="IPR000719">
    <property type="entry name" value="Prot_kinase_dom"/>
</dbReference>
<protein>
    <recommendedName>
        <fullName evidence="1">non-specific serine/threonine protein kinase</fullName>
        <ecNumber evidence="1">2.7.11.1</ecNumber>
    </recommendedName>
</protein>
<keyword evidence="6" id="KW-0067">ATP-binding</keyword>
<dbReference type="Proteomes" id="UP000324800">
    <property type="component" value="Unassembled WGS sequence"/>
</dbReference>
<keyword evidence="3" id="KW-0808">Transferase</keyword>
<dbReference type="PROSITE" id="PS00108">
    <property type="entry name" value="PROTEIN_KINASE_ST"/>
    <property type="match status" value="1"/>
</dbReference>
<evidence type="ECO:0000256" key="6">
    <source>
        <dbReference type="ARBA" id="ARBA00022840"/>
    </source>
</evidence>
<dbReference type="PANTHER" id="PTHR44899">
    <property type="entry name" value="CAMK FAMILY PROTEIN KINASE"/>
    <property type="match status" value="1"/>
</dbReference>
<dbReference type="Pfam" id="PF00069">
    <property type="entry name" value="Pkinase"/>
    <property type="match status" value="2"/>
</dbReference>
<comment type="catalytic activity">
    <reaction evidence="8">
        <text>L-seryl-[protein] + ATP = O-phospho-L-seryl-[protein] + ADP + H(+)</text>
        <dbReference type="Rhea" id="RHEA:17989"/>
        <dbReference type="Rhea" id="RHEA-COMP:9863"/>
        <dbReference type="Rhea" id="RHEA-COMP:11604"/>
        <dbReference type="ChEBI" id="CHEBI:15378"/>
        <dbReference type="ChEBI" id="CHEBI:29999"/>
        <dbReference type="ChEBI" id="CHEBI:30616"/>
        <dbReference type="ChEBI" id="CHEBI:83421"/>
        <dbReference type="ChEBI" id="CHEBI:456216"/>
        <dbReference type="EC" id="2.7.11.1"/>
    </reaction>
</comment>
<evidence type="ECO:0000256" key="1">
    <source>
        <dbReference type="ARBA" id="ARBA00012513"/>
    </source>
</evidence>
<evidence type="ECO:0000313" key="10">
    <source>
        <dbReference type="EMBL" id="KAA6392073.1"/>
    </source>
</evidence>
<dbReference type="PANTHER" id="PTHR44899:SF3">
    <property type="entry name" value="SERINE_THREONINE-PROTEIN KINASE NEK1"/>
    <property type="match status" value="1"/>
</dbReference>
<dbReference type="EC" id="2.7.11.1" evidence="1"/>
<comment type="catalytic activity">
    <reaction evidence="7">
        <text>L-threonyl-[protein] + ATP = O-phospho-L-threonyl-[protein] + ADP + H(+)</text>
        <dbReference type="Rhea" id="RHEA:46608"/>
        <dbReference type="Rhea" id="RHEA-COMP:11060"/>
        <dbReference type="Rhea" id="RHEA-COMP:11605"/>
        <dbReference type="ChEBI" id="CHEBI:15378"/>
        <dbReference type="ChEBI" id="CHEBI:30013"/>
        <dbReference type="ChEBI" id="CHEBI:30616"/>
        <dbReference type="ChEBI" id="CHEBI:61977"/>
        <dbReference type="ChEBI" id="CHEBI:456216"/>
        <dbReference type="EC" id="2.7.11.1"/>
    </reaction>
</comment>
<dbReference type="EMBL" id="SNRW01002666">
    <property type="protein sequence ID" value="KAA6392073.1"/>
    <property type="molecule type" value="Genomic_DNA"/>
</dbReference>
<feature type="domain" description="Protein kinase" evidence="9">
    <location>
        <begin position="296"/>
        <end position="547"/>
    </location>
</feature>
<dbReference type="GO" id="GO:0004674">
    <property type="term" value="F:protein serine/threonine kinase activity"/>
    <property type="evidence" value="ECO:0007669"/>
    <property type="project" value="UniProtKB-KW"/>
</dbReference>
<dbReference type="InterPro" id="IPR008271">
    <property type="entry name" value="Ser/Thr_kinase_AS"/>
</dbReference>
<dbReference type="SMART" id="SM00220">
    <property type="entry name" value="S_TKc"/>
    <property type="match status" value="2"/>
</dbReference>
<dbReference type="OrthoDB" id="4062651at2759"/>
<keyword evidence="5 10" id="KW-0418">Kinase</keyword>
<evidence type="ECO:0000259" key="9">
    <source>
        <dbReference type="PROSITE" id="PS50011"/>
    </source>
</evidence>
<evidence type="ECO:0000313" key="11">
    <source>
        <dbReference type="Proteomes" id="UP000324800"/>
    </source>
</evidence>
<evidence type="ECO:0000256" key="8">
    <source>
        <dbReference type="ARBA" id="ARBA00048679"/>
    </source>
</evidence>
<dbReference type="GO" id="GO:0005524">
    <property type="term" value="F:ATP binding"/>
    <property type="evidence" value="ECO:0007669"/>
    <property type="project" value="UniProtKB-KW"/>
</dbReference>
<dbReference type="InterPro" id="IPR051131">
    <property type="entry name" value="NEK_Ser/Thr_kinase_NIMA"/>
</dbReference>
<organism evidence="10 11">
    <name type="scientific">Streblomastix strix</name>
    <dbReference type="NCBI Taxonomy" id="222440"/>
    <lineage>
        <taxon>Eukaryota</taxon>
        <taxon>Metamonada</taxon>
        <taxon>Preaxostyla</taxon>
        <taxon>Oxymonadida</taxon>
        <taxon>Streblomastigidae</taxon>
        <taxon>Streblomastix</taxon>
    </lineage>
</organism>
<dbReference type="SUPFAM" id="SSF56112">
    <property type="entry name" value="Protein kinase-like (PK-like)"/>
    <property type="match status" value="2"/>
</dbReference>
<name>A0A5J4WBM5_9EUKA</name>
<comment type="caution">
    <text evidence="10">The sequence shown here is derived from an EMBL/GenBank/DDBJ whole genome shotgun (WGS) entry which is preliminary data.</text>
</comment>
<proteinExistence type="predicted"/>
<dbReference type="PROSITE" id="PS50011">
    <property type="entry name" value="PROTEIN_KINASE_DOM"/>
    <property type="match status" value="2"/>
</dbReference>
<evidence type="ECO:0000256" key="2">
    <source>
        <dbReference type="ARBA" id="ARBA00022527"/>
    </source>
</evidence>
<sequence length="558" mass="65055">MPSGQIITQFLQLSETLEKDQLYIQIEKENQHEIERKDPFSIYTPKYDDFEELSQFKGGWLGKIWIVRLVWTFIEGQYFYIITEFCSGGDLRTSIIELQKIPEDERVMRVWEIFAQIIESLDRIQSFNIIHRDIKPEHLFLMDDGTVKLGGFYLATQMTDQDCVKAAGTSEYMAAEAHLQRKMYFQSDIFAVGCVVFELLTSQHPFQAESREETIQKIKRGQHTELPEWVPSELKEIIMSMLNLDYVKRPTAQELMKIEIIKMNIQMQELKQTQKINEIKTEGFKMPSEQNKYEDFEVFDELSGGAFGRILLVRLKKSGFVFIMKRVPYLKSKDKKMADDEVKMLIKAQSRYTVRLIQAFPHDLDFFIIQEFCSGGNLKGKILEMNSWPFEQRLQKSNKYMYQILMGIKHIHQLKIVHRDLKPENIFIDKDGNAKIADFGLAEQMIKSYVKQAGTLIYEPPEAFTQGKMSEQSDIWSLGVIFTELVTGVHPFAVGSFDEIIANIKHGRYIPLPEYVQGELKGMIKLMLDVDQDKRPTADQLLNFQLMKLDDDNEKSKK</sequence>
<evidence type="ECO:0000256" key="7">
    <source>
        <dbReference type="ARBA" id="ARBA00047899"/>
    </source>
</evidence>
<reference evidence="10 11" key="1">
    <citation type="submission" date="2019-03" db="EMBL/GenBank/DDBJ databases">
        <title>Single cell metagenomics reveals metabolic interactions within the superorganism composed of flagellate Streblomastix strix and complex community of Bacteroidetes bacteria on its surface.</title>
        <authorList>
            <person name="Treitli S.C."/>
            <person name="Kolisko M."/>
            <person name="Husnik F."/>
            <person name="Keeling P."/>
            <person name="Hampl V."/>
        </authorList>
    </citation>
    <scope>NUCLEOTIDE SEQUENCE [LARGE SCALE GENOMIC DNA]</scope>
    <source>
        <strain evidence="10">ST1C</strain>
    </source>
</reference>
<feature type="domain" description="Protein kinase" evidence="9">
    <location>
        <begin position="1"/>
        <end position="261"/>
    </location>
</feature>
<accession>A0A5J4WBM5</accession>
<gene>
    <name evidence="10" type="ORF">EZS28_012398</name>
</gene>